<feature type="region of interest" description="Disordered" evidence="3">
    <location>
        <begin position="118"/>
        <end position="137"/>
    </location>
</feature>
<dbReference type="Gene3D" id="1.10.533.10">
    <property type="entry name" value="Death Domain, Fas"/>
    <property type="match status" value="1"/>
</dbReference>
<name>A0A3B3B7E4_ORYME</name>
<evidence type="ECO:0000256" key="2">
    <source>
        <dbReference type="ARBA" id="ARBA00023043"/>
    </source>
</evidence>
<reference evidence="5" key="1">
    <citation type="submission" date="2025-08" db="UniProtKB">
        <authorList>
            <consortium name="Ensembl"/>
        </authorList>
    </citation>
    <scope>IDENTIFICATION</scope>
</reference>
<dbReference type="FunFam" id="1.10.533.10:FF:000010">
    <property type="entry name" value="Ankyrin 1"/>
    <property type="match status" value="1"/>
</dbReference>
<feature type="domain" description="Death" evidence="4">
    <location>
        <begin position="17"/>
        <end position="100"/>
    </location>
</feature>
<dbReference type="GeneTree" id="ENSGT00940000155760"/>
<organism evidence="5 6">
    <name type="scientific">Oryzias melastigma</name>
    <name type="common">Marine medaka</name>
    <dbReference type="NCBI Taxonomy" id="30732"/>
    <lineage>
        <taxon>Eukaryota</taxon>
        <taxon>Metazoa</taxon>
        <taxon>Chordata</taxon>
        <taxon>Craniata</taxon>
        <taxon>Vertebrata</taxon>
        <taxon>Euteleostomi</taxon>
        <taxon>Actinopterygii</taxon>
        <taxon>Neopterygii</taxon>
        <taxon>Teleostei</taxon>
        <taxon>Neoteleostei</taxon>
        <taxon>Acanthomorphata</taxon>
        <taxon>Ovalentaria</taxon>
        <taxon>Atherinomorphae</taxon>
        <taxon>Beloniformes</taxon>
        <taxon>Adrianichthyidae</taxon>
        <taxon>Oryziinae</taxon>
        <taxon>Oryzias</taxon>
    </lineage>
</organism>
<keyword evidence="6" id="KW-1185">Reference proteome</keyword>
<dbReference type="SMART" id="SM00005">
    <property type="entry name" value="DEATH"/>
    <property type="match status" value="1"/>
</dbReference>
<dbReference type="STRING" id="30732.ENSOMEP00000000958"/>
<dbReference type="SUPFAM" id="SSF47986">
    <property type="entry name" value="DEATH domain"/>
    <property type="match status" value="1"/>
</dbReference>
<dbReference type="CDD" id="cd08805">
    <property type="entry name" value="Death_ank1"/>
    <property type="match status" value="1"/>
</dbReference>
<accession>A0A3B3B7E4</accession>
<dbReference type="AlphaFoldDB" id="A0A3B3B7E4"/>
<dbReference type="Pfam" id="PF00531">
    <property type="entry name" value="Death"/>
    <property type="match status" value="1"/>
</dbReference>
<dbReference type="InterPro" id="IPR000488">
    <property type="entry name" value="Death_dom"/>
</dbReference>
<dbReference type="InterPro" id="IPR051165">
    <property type="entry name" value="Multifunctional_ANK_Repeat"/>
</dbReference>
<sequence>FSPALSSAASMSAMERTELKMAVIAEQLGLSWAELARELQLSVDDINKIRVENPNSLLEQSSALLNLWATREGKRAKSDLYTALKSIDRMDIINMLEGPPAQPARQGSRDFSRRCHDREHLSPGMTNGKLPAYSQCS</sequence>
<evidence type="ECO:0000256" key="1">
    <source>
        <dbReference type="ARBA" id="ARBA00022737"/>
    </source>
</evidence>
<dbReference type="PANTHER" id="PTHR24123:SF71">
    <property type="entry name" value="ANKYRIN 1, ERYTHROCYTIC A ISOFORM X1"/>
    <property type="match status" value="1"/>
</dbReference>
<dbReference type="Proteomes" id="UP000261560">
    <property type="component" value="Unplaced"/>
</dbReference>
<keyword evidence="2" id="KW-0040">ANK repeat</keyword>
<evidence type="ECO:0000313" key="6">
    <source>
        <dbReference type="Proteomes" id="UP000261560"/>
    </source>
</evidence>
<dbReference type="Ensembl" id="ENSOMET00000014996.1">
    <property type="protein sequence ID" value="ENSOMEP00000000958.1"/>
    <property type="gene ID" value="ENSOMEG00000001843.1"/>
</dbReference>
<proteinExistence type="predicted"/>
<dbReference type="PANTHER" id="PTHR24123">
    <property type="entry name" value="ANKYRIN REPEAT-CONTAINING"/>
    <property type="match status" value="1"/>
</dbReference>
<keyword evidence="1" id="KW-0677">Repeat</keyword>
<evidence type="ECO:0000313" key="5">
    <source>
        <dbReference type="Ensembl" id="ENSOMEP00000000958.1"/>
    </source>
</evidence>
<dbReference type="InterPro" id="IPR011029">
    <property type="entry name" value="DEATH-like_dom_sf"/>
</dbReference>
<dbReference type="GO" id="GO:0007165">
    <property type="term" value="P:signal transduction"/>
    <property type="evidence" value="ECO:0007669"/>
    <property type="project" value="InterPro"/>
</dbReference>
<evidence type="ECO:0000259" key="4">
    <source>
        <dbReference type="PROSITE" id="PS50017"/>
    </source>
</evidence>
<dbReference type="PaxDb" id="30732-ENSOMEP00000000958"/>
<protein>
    <recommendedName>
        <fullName evidence="4">Death domain-containing protein</fullName>
    </recommendedName>
</protein>
<evidence type="ECO:0000256" key="3">
    <source>
        <dbReference type="SAM" id="MobiDB-lite"/>
    </source>
</evidence>
<reference evidence="5" key="2">
    <citation type="submission" date="2025-09" db="UniProtKB">
        <authorList>
            <consortium name="Ensembl"/>
        </authorList>
    </citation>
    <scope>IDENTIFICATION</scope>
</reference>
<dbReference type="PROSITE" id="PS50017">
    <property type="entry name" value="DEATH_DOMAIN"/>
    <property type="match status" value="1"/>
</dbReference>
<dbReference type="OMA" id="PWPGLIS"/>